<name>A0A9J2QCJ8_ASCLU</name>
<dbReference type="Gene3D" id="2.30.30.140">
    <property type="match status" value="1"/>
</dbReference>
<feature type="domain" description="Chromo" evidence="2">
    <location>
        <begin position="46"/>
        <end position="104"/>
    </location>
</feature>
<evidence type="ECO:0000259" key="2">
    <source>
        <dbReference type="SMART" id="SM00298"/>
    </source>
</evidence>
<dbReference type="WBParaSite" id="ALUE_0001938001-mRNA-1">
    <property type="protein sequence ID" value="ALUE_0001938001-mRNA-1"/>
    <property type="gene ID" value="ALUE_0001938001"/>
</dbReference>
<dbReference type="InterPro" id="IPR000953">
    <property type="entry name" value="Chromo/chromo_shadow_dom"/>
</dbReference>
<evidence type="ECO:0000256" key="1">
    <source>
        <dbReference type="SAM" id="MobiDB-lite"/>
    </source>
</evidence>
<dbReference type="SMART" id="SM00298">
    <property type="entry name" value="CHROMO"/>
    <property type="match status" value="1"/>
</dbReference>
<organism evidence="3 4">
    <name type="scientific">Ascaris lumbricoides</name>
    <name type="common">Giant roundworm</name>
    <dbReference type="NCBI Taxonomy" id="6252"/>
    <lineage>
        <taxon>Eukaryota</taxon>
        <taxon>Metazoa</taxon>
        <taxon>Ecdysozoa</taxon>
        <taxon>Nematoda</taxon>
        <taxon>Chromadorea</taxon>
        <taxon>Rhabditida</taxon>
        <taxon>Spirurina</taxon>
        <taxon>Ascaridomorpha</taxon>
        <taxon>Ascaridoidea</taxon>
        <taxon>Ascarididae</taxon>
        <taxon>Ascaris</taxon>
    </lineage>
</organism>
<dbReference type="Pfam" id="PF11717">
    <property type="entry name" value="Tudor-knot"/>
    <property type="match status" value="1"/>
</dbReference>
<keyword evidence="3" id="KW-1185">Reference proteome</keyword>
<dbReference type="Proteomes" id="UP000036681">
    <property type="component" value="Unplaced"/>
</dbReference>
<feature type="region of interest" description="Disordered" evidence="1">
    <location>
        <begin position="94"/>
        <end position="118"/>
    </location>
</feature>
<evidence type="ECO:0000313" key="3">
    <source>
        <dbReference type="Proteomes" id="UP000036681"/>
    </source>
</evidence>
<reference evidence="4" key="1">
    <citation type="submission" date="2023-03" db="UniProtKB">
        <authorList>
            <consortium name="WormBaseParasite"/>
        </authorList>
    </citation>
    <scope>IDENTIFICATION</scope>
</reference>
<protein>
    <submittedName>
        <fullName evidence="4">Chromo domain-containing protein</fullName>
    </submittedName>
</protein>
<evidence type="ECO:0000313" key="4">
    <source>
        <dbReference type="WBParaSite" id="ALUE_0001938001-mRNA-1"/>
    </source>
</evidence>
<dbReference type="SUPFAM" id="SSF54160">
    <property type="entry name" value="Chromo domain-like"/>
    <property type="match status" value="1"/>
</dbReference>
<accession>A0A9J2QCJ8</accession>
<dbReference type="InterPro" id="IPR016197">
    <property type="entry name" value="Chromo-like_dom_sf"/>
</dbReference>
<feature type="compositionally biased region" description="Polar residues" evidence="1">
    <location>
        <begin position="100"/>
        <end position="109"/>
    </location>
</feature>
<dbReference type="InterPro" id="IPR025995">
    <property type="entry name" value="Tudor-knot"/>
</dbReference>
<dbReference type="AlphaFoldDB" id="A0A9J2QCJ8"/>
<proteinExistence type="predicted"/>
<sequence>MKERRRSSVTSCGMENCRRNYGCLKISSHEFHLVVRNLEVTCKLMKESEAEILSIRMTAERKYRFYVHYLDCNRRLDEWVEESALDLSSVRFPQKGGKIQKTQAETASSVRHRQNEMY</sequence>